<dbReference type="PANTHER" id="PTHR48475">
    <property type="entry name" value="RIBONUCLEASE H"/>
    <property type="match status" value="1"/>
</dbReference>
<evidence type="ECO:0000259" key="3">
    <source>
        <dbReference type="PROSITE" id="PS50966"/>
    </source>
</evidence>
<gene>
    <name evidence="4" type="ORF">KAR29_01720</name>
</gene>
<dbReference type="GO" id="GO:0003676">
    <property type="term" value="F:nucleic acid binding"/>
    <property type="evidence" value="ECO:0007669"/>
    <property type="project" value="InterPro"/>
</dbReference>
<dbReference type="GO" id="GO:0004523">
    <property type="term" value="F:RNA-DNA hybrid ribonuclease activity"/>
    <property type="evidence" value="ECO:0007669"/>
    <property type="project" value="InterPro"/>
</dbReference>
<sequence>MTFIGHFDGASRGNPGPAGAGAVLYDPSGREIWSAARALGNRTNNEAEYEALILLLAEADRRELKSLIVRGDSQLVVRQMKGEWKIREPRLAELAGRARNGAGAVDVTYQWVPRERNERADALSNEALDGPAKVLSAPEETVILEPVEGAIFLARGEETYAVDVAHDSCSCPAFRRRGRCRHLDAARERR</sequence>
<keyword evidence="1" id="KW-0863">Zinc-finger</keyword>
<dbReference type="CDD" id="cd09279">
    <property type="entry name" value="RNase_HI_like"/>
    <property type="match status" value="1"/>
</dbReference>
<dbReference type="InterPro" id="IPR012337">
    <property type="entry name" value="RNaseH-like_sf"/>
</dbReference>
<dbReference type="PROSITE" id="PS50879">
    <property type="entry name" value="RNASE_H_1"/>
    <property type="match status" value="1"/>
</dbReference>
<protein>
    <submittedName>
        <fullName evidence="4">Ribonuclease HI family protein</fullName>
    </submittedName>
</protein>
<accession>A0A9Q7A916</accession>
<dbReference type="Gene3D" id="3.30.420.10">
    <property type="entry name" value="Ribonuclease H-like superfamily/Ribonuclease H"/>
    <property type="match status" value="1"/>
</dbReference>
<dbReference type="PROSITE" id="PS50966">
    <property type="entry name" value="ZF_SWIM"/>
    <property type="match status" value="1"/>
</dbReference>
<keyword evidence="1" id="KW-0862">Zinc</keyword>
<dbReference type="KEGG" id="aram:KAR29_01720"/>
<dbReference type="InterPro" id="IPR002156">
    <property type="entry name" value="RNaseH_domain"/>
</dbReference>
<proteinExistence type="predicted"/>
<dbReference type="InterPro" id="IPR007527">
    <property type="entry name" value="Znf_SWIM"/>
</dbReference>
<evidence type="ECO:0000256" key="1">
    <source>
        <dbReference type="PROSITE-ProRule" id="PRU00325"/>
    </source>
</evidence>
<dbReference type="Pfam" id="PF13456">
    <property type="entry name" value="RVT_3"/>
    <property type="match status" value="1"/>
</dbReference>
<dbReference type="InterPro" id="IPR036397">
    <property type="entry name" value="RNaseH_sf"/>
</dbReference>
<dbReference type="AlphaFoldDB" id="A0A9Q7A916"/>
<evidence type="ECO:0000313" key="4">
    <source>
        <dbReference type="EMBL" id="QTX32686.1"/>
    </source>
</evidence>
<feature type="domain" description="RNase H type-1" evidence="2">
    <location>
        <begin position="1"/>
        <end position="137"/>
    </location>
</feature>
<dbReference type="Proteomes" id="UP000671879">
    <property type="component" value="Chromosome"/>
</dbReference>
<evidence type="ECO:0000259" key="2">
    <source>
        <dbReference type="PROSITE" id="PS50879"/>
    </source>
</evidence>
<name>A0A9Q7A916_9BACT</name>
<dbReference type="GO" id="GO:0008270">
    <property type="term" value="F:zinc ion binding"/>
    <property type="evidence" value="ECO:0007669"/>
    <property type="project" value="UniProtKB-KW"/>
</dbReference>
<reference evidence="5" key="1">
    <citation type="submission" date="2021-04" db="EMBL/GenBank/DDBJ databases">
        <title>A novel Synergistetes isolate from a pyrite-forming mixed culture.</title>
        <authorList>
            <person name="Bunk B."/>
            <person name="Sproer C."/>
            <person name="Spring S."/>
            <person name="Pester M."/>
        </authorList>
    </citation>
    <scope>NUCLEOTIDE SEQUENCE [LARGE SCALE GENOMIC DNA]</scope>
    <source>
        <strain evidence="5">J.5.4.2-T.3.5.2</strain>
    </source>
</reference>
<evidence type="ECO:0000313" key="5">
    <source>
        <dbReference type="Proteomes" id="UP000671879"/>
    </source>
</evidence>
<keyword evidence="1" id="KW-0479">Metal-binding</keyword>
<dbReference type="SUPFAM" id="SSF53098">
    <property type="entry name" value="Ribonuclease H-like"/>
    <property type="match status" value="1"/>
</dbReference>
<dbReference type="RefSeq" id="WP_274373936.1">
    <property type="nucleotide sequence ID" value="NZ_CP072943.1"/>
</dbReference>
<keyword evidence="5" id="KW-1185">Reference proteome</keyword>
<dbReference type="PANTHER" id="PTHR48475:SF1">
    <property type="entry name" value="RNASE H TYPE-1 DOMAIN-CONTAINING PROTEIN"/>
    <property type="match status" value="1"/>
</dbReference>
<feature type="domain" description="SWIM-type" evidence="3">
    <location>
        <begin position="160"/>
        <end position="186"/>
    </location>
</feature>
<organism evidence="4 5">
    <name type="scientific">Aminithiophilus ramosus</name>
    <dbReference type="NCBI Taxonomy" id="3029084"/>
    <lineage>
        <taxon>Bacteria</taxon>
        <taxon>Thermotogati</taxon>
        <taxon>Synergistota</taxon>
        <taxon>Synergistia</taxon>
        <taxon>Synergistales</taxon>
        <taxon>Aminithiophilaceae</taxon>
        <taxon>Aminithiophilus</taxon>
    </lineage>
</organism>
<dbReference type="EMBL" id="CP072943">
    <property type="protein sequence ID" value="QTX32686.1"/>
    <property type="molecule type" value="Genomic_DNA"/>
</dbReference>